<reference evidence="2 3" key="1">
    <citation type="submission" date="2023-10" db="EMBL/GenBank/DDBJ databases">
        <title>Rubellicoccus peritrichatus gen. nov., sp. nov., isolated from an algae of coral reef tank.</title>
        <authorList>
            <person name="Luo J."/>
        </authorList>
    </citation>
    <scope>NUCLEOTIDE SEQUENCE [LARGE SCALE GENOMIC DNA]</scope>
    <source>
        <strain evidence="2 3">CR14</strain>
    </source>
</reference>
<proteinExistence type="predicted"/>
<evidence type="ECO:0000313" key="3">
    <source>
        <dbReference type="Proteomes" id="UP001304300"/>
    </source>
</evidence>
<gene>
    <name evidence="2" type="ORF">RZN69_09580</name>
</gene>
<feature type="chain" id="PRO_5042866991" evidence="1">
    <location>
        <begin position="26"/>
        <end position="165"/>
    </location>
</feature>
<dbReference type="AlphaFoldDB" id="A0AAQ3QX57"/>
<organism evidence="2 3">
    <name type="scientific">Rubellicoccus peritrichatus</name>
    <dbReference type="NCBI Taxonomy" id="3080537"/>
    <lineage>
        <taxon>Bacteria</taxon>
        <taxon>Pseudomonadati</taxon>
        <taxon>Verrucomicrobiota</taxon>
        <taxon>Opitutia</taxon>
        <taxon>Puniceicoccales</taxon>
        <taxon>Cerasicoccaceae</taxon>
        <taxon>Rubellicoccus</taxon>
    </lineage>
</organism>
<accession>A0AAQ3QX57</accession>
<evidence type="ECO:0000313" key="2">
    <source>
        <dbReference type="EMBL" id="WOO43338.1"/>
    </source>
</evidence>
<sequence length="165" mass="18105">MKTKNIIIIAIASLLIPLFGAQASAATEAQRKADFSISKKGLALEGYDPVSYFEGGPKEGSKNISSTVKGITYYFTSEANKAKFDKDPSKYEPAYGGWCAWAMAEDGSKTEVDPETYKIVDGRLFVYYNGFFANTLKLWNEKAEKSGEAGLVKNADKNWDKILGS</sequence>
<keyword evidence="3" id="KW-1185">Reference proteome</keyword>
<feature type="signal peptide" evidence="1">
    <location>
        <begin position="1"/>
        <end position="25"/>
    </location>
</feature>
<dbReference type="NCBIfam" id="NF041384">
    <property type="entry name" value="YHS_seleno_dom"/>
    <property type="match status" value="1"/>
</dbReference>
<protein>
    <submittedName>
        <fullName evidence="2">YHS domain-containing (Seleno)protein</fullName>
    </submittedName>
</protein>
<name>A0AAQ3QX57_9BACT</name>
<dbReference type="EMBL" id="CP136920">
    <property type="protein sequence ID" value="WOO43338.1"/>
    <property type="molecule type" value="Genomic_DNA"/>
</dbReference>
<keyword evidence="1" id="KW-0732">Signal</keyword>
<evidence type="ECO:0000256" key="1">
    <source>
        <dbReference type="SAM" id="SignalP"/>
    </source>
</evidence>
<dbReference type="RefSeq" id="WP_317835887.1">
    <property type="nucleotide sequence ID" value="NZ_CP136920.1"/>
</dbReference>
<dbReference type="Proteomes" id="UP001304300">
    <property type="component" value="Chromosome"/>
</dbReference>
<dbReference type="KEGG" id="puo:RZN69_09580"/>